<dbReference type="GeneTree" id="ENSGT00940000155030"/>
<dbReference type="InterPro" id="IPR000152">
    <property type="entry name" value="EGF-type_Asp/Asn_hydroxyl_site"/>
</dbReference>
<feature type="disulfide bond" evidence="10">
    <location>
        <begin position="57"/>
        <end position="66"/>
    </location>
</feature>
<dbReference type="PROSITE" id="PS01186">
    <property type="entry name" value="EGF_2"/>
    <property type="match status" value="3"/>
</dbReference>
<dbReference type="InterPro" id="IPR000742">
    <property type="entry name" value="EGF"/>
</dbReference>
<feature type="domain" description="EGF-like" evidence="12">
    <location>
        <begin position="146"/>
        <end position="184"/>
    </location>
</feature>
<keyword evidence="4 11" id="KW-0732">Signal</keyword>
<evidence type="ECO:0000256" key="5">
    <source>
        <dbReference type="ARBA" id="ARBA00022737"/>
    </source>
</evidence>
<feature type="disulfide bond" evidence="10">
    <location>
        <begin position="174"/>
        <end position="183"/>
    </location>
</feature>
<dbReference type="PANTHER" id="PTHR45836:SF15">
    <property type="entry name" value="NEUROGENIC LOCUS NOTCH HOMOLOG PROTEIN 2"/>
    <property type="match status" value="1"/>
</dbReference>
<feature type="chain" id="PRO_5045018220" evidence="11">
    <location>
        <begin position="29"/>
        <end position="256"/>
    </location>
</feature>
<dbReference type="Pfam" id="PF12661">
    <property type="entry name" value="hEGF"/>
    <property type="match status" value="2"/>
</dbReference>
<feature type="domain" description="EGF-like" evidence="12">
    <location>
        <begin position="109"/>
        <end position="145"/>
    </location>
</feature>
<evidence type="ECO:0000256" key="3">
    <source>
        <dbReference type="ARBA" id="ARBA00022536"/>
    </source>
</evidence>
<feature type="domain" description="EGF-like" evidence="12">
    <location>
        <begin position="186"/>
        <end position="224"/>
    </location>
</feature>
<proteinExistence type="evidence at protein level"/>
<dbReference type="PRINTS" id="PR00010">
    <property type="entry name" value="EGFBLOOD"/>
</dbReference>
<dbReference type="GeneID" id="100002182"/>
<dbReference type="SUPFAM" id="SSF57184">
    <property type="entry name" value="Growth factor receptor domain"/>
    <property type="match status" value="1"/>
</dbReference>
<comment type="caution">
    <text evidence="10">Lacks conserved residue(s) required for the propagation of feature annotation.</text>
</comment>
<evidence type="ECO:0000256" key="9">
    <source>
        <dbReference type="ARBA" id="ARBA00023180"/>
    </source>
</evidence>
<dbReference type="FunFam" id="2.10.25.10:FF:000125">
    <property type="entry name" value="Neurogenic locus notch protein-like"/>
    <property type="match status" value="1"/>
</dbReference>
<dbReference type="EMBL" id="CT573380">
    <property type="status" value="NOT_ANNOTATED_CDS"/>
    <property type="molecule type" value="Genomic_DNA"/>
</dbReference>
<evidence type="ECO:0000259" key="12">
    <source>
        <dbReference type="PROSITE" id="PS50026"/>
    </source>
</evidence>
<dbReference type="GO" id="GO:0005112">
    <property type="term" value="F:Notch binding"/>
    <property type="evidence" value="ECO:0000318"/>
    <property type="project" value="GO_Central"/>
</dbReference>
<evidence type="ECO:0000256" key="2">
    <source>
        <dbReference type="ARBA" id="ARBA00022473"/>
    </source>
</evidence>
<evidence type="ECO:0000256" key="1">
    <source>
        <dbReference type="ARBA" id="ARBA00005847"/>
    </source>
</evidence>
<dbReference type="FunFam" id="2.10.25.10:FF:000080">
    <property type="entry name" value="Neurogenic locus notch 1"/>
    <property type="match status" value="1"/>
</dbReference>
<sequence>MDHFLNASSEKFILLFIFCLTMSYETNCEVNIDDCLNHRCQNGATCIDGVNTYTCQCPPKWTGQFCTDDVDECRLQPNACQNGGKCSNTRNGYNCECVNGWSGLDCSENIDDCAYTPCFAGSTCIDRVASFFCSCPPGKTGLLCHLDDACISNPCKMGAECDTNPLNGKFYCNCPLGYKGRTCEEDIDECVIGPNPCEHGGLCKNTEGSFTCYCASGYTGPRCEHKIKDCDFNPCQNDARCFVEMGNYSCMCMARA</sequence>
<dbReference type="FunFam" id="2.10.25.10:FF:000060">
    <property type="entry name" value="Neurogenic locus notch protein 1"/>
    <property type="match status" value="1"/>
</dbReference>
<keyword evidence="3 10" id="KW-0245">EGF-like domain</keyword>
<keyword evidence="2" id="KW-0217">Developmental protein</keyword>
<dbReference type="InterPro" id="IPR018097">
    <property type="entry name" value="EGF_Ca-bd_CS"/>
</dbReference>
<dbReference type="CDD" id="cd00054">
    <property type="entry name" value="EGF_CA"/>
    <property type="match status" value="4"/>
</dbReference>
<feature type="domain" description="EGF-like" evidence="12">
    <location>
        <begin position="31"/>
        <end position="67"/>
    </location>
</feature>
<dbReference type="SUPFAM" id="SSF57196">
    <property type="entry name" value="EGF/Laminin"/>
    <property type="match status" value="3"/>
</dbReference>
<dbReference type="OMA" id="CICIARA"/>
<feature type="disulfide bond" evidence="10">
    <location>
        <begin position="97"/>
        <end position="106"/>
    </location>
</feature>
<dbReference type="Ensembl" id="ENSDART00000170622.2">
    <property type="protein sequence ID" value="ENSDARP00000137271.1"/>
    <property type="gene ID" value="ENSDARG00000104329.2"/>
</dbReference>
<dbReference type="InterPro" id="IPR013032">
    <property type="entry name" value="EGF-like_CS"/>
</dbReference>
<dbReference type="GO" id="GO:0005509">
    <property type="term" value="F:calcium ion binding"/>
    <property type="evidence" value="ECO:0007669"/>
    <property type="project" value="InterPro"/>
</dbReference>
<dbReference type="OrthoDB" id="283575at2759"/>
<dbReference type="ZFIN" id="ZDB-GENE-141222-10">
    <property type="gene designation" value="si:ch73-281k2.5"/>
</dbReference>
<dbReference type="Bgee" id="ENSDARG00000104329">
    <property type="expression patterns" value="Expressed in liver and 16 other cell types or tissues"/>
</dbReference>
<gene>
    <name evidence="13 14" type="primary">si:ch73-281k2.5</name>
</gene>
<evidence type="ECO:0000256" key="10">
    <source>
        <dbReference type="PROSITE-ProRule" id="PRU00076"/>
    </source>
</evidence>
<dbReference type="GO" id="GO:0030154">
    <property type="term" value="P:cell differentiation"/>
    <property type="evidence" value="ECO:0007669"/>
    <property type="project" value="UniProtKB-KW"/>
</dbReference>
<feature type="disulfide bond" evidence="10">
    <location>
        <begin position="214"/>
        <end position="223"/>
    </location>
</feature>
<protein>
    <submittedName>
        <fullName evidence="13">Si:ch73-281k2.5</fullName>
    </submittedName>
</protein>
<dbReference type="STRING" id="7955.ENSDARP00000137271"/>
<dbReference type="PANTHER" id="PTHR45836">
    <property type="entry name" value="SLIT HOMOLOG"/>
    <property type="match status" value="1"/>
</dbReference>
<dbReference type="PROSITE" id="PS01187">
    <property type="entry name" value="EGF_CA"/>
    <property type="match status" value="1"/>
</dbReference>
<feature type="disulfide bond" evidence="10">
    <location>
        <begin position="155"/>
        <end position="172"/>
    </location>
</feature>
<evidence type="ECO:0000256" key="7">
    <source>
        <dbReference type="ARBA" id="ARBA00023157"/>
    </source>
</evidence>
<dbReference type="InterPro" id="IPR049883">
    <property type="entry name" value="NOTCH1_EGF-like"/>
</dbReference>
<feature type="disulfide bond" evidence="10">
    <location>
        <begin position="135"/>
        <end position="144"/>
    </location>
</feature>
<accession>A0A0R4IN59</accession>
<evidence type="ECO:0000256" key="4">
    <source>
        <dbReference type="ARBA" id="ARBA00022729"/>
    </source>
</evidence>
<evidence type="ECO:0000256" key="6">
    <source>
        <dbReference type="ARBA" id="ARBA00022782"/>
    </source>
</evidence>
<dbReference type="PROSITE" id="PS00010">
    <property type="entry name" value="ASX_HYDROXYL"/>
    <property type="match status" value="4"/>
</dbReference>
<keyword evidence="8" id="KW-0675">Receptor</keyword>
<dbReference type="SMART" id="SM00181">
    <property type="entry name" value="EGF"/>
    <property type="match status" value="6"/>
</dbReference>
<accession>A0A8M3B4U9</accession>
<keyword evidence="7 10" id="KW-1015">Disulfide bond</keyword>
<evidence type="ECO:0000313" key="13">
    <source>
        <dbReference type="Ensembl" id="ENSDARP00000137271"/>
    </source>
</evidence>
<feature type="signal peptide" evidence="11">
    <location>
        <begin position="1"/>
        <end position="28"/>
    </location>
</feature>
<reference evidence="13" key="1">
    <citation type="journal article" date="2013" name="Nature">
        <title>The zebrafish reference genome sequence and its relationship to the human genome.</title>
        <authorList>
            <consortium name="Genome Reference Consortium Zebrafish"/>
            <person name="Howe K."/>
            <person name="Clark M.D."/>
            <person name="Torroja C.F."/>
            <person name="Torrance J."/>
            <person name="Berthelot C."/>
            <person name="Muffato M."/>
            <person name="Collins J.E."/>
            <person name="Humphray S."/>
            <person name="McLaren K."/>
            <person name="Matthews L."/>
            <person name="McLaren S."/>
            <person name="Sealy I."/>
            <person name="Caccamo M."/>
            <person name="Churcher C."/>
            <person name="Scott C."/>
            <person name="Barrett J.C."/>
            <person name="Koch R."/>
            <person name="Rauch G.J."/>
            <person name="White S."/>
            <person name="Chow W."/>
            <person name="Kilian B."/>
            <person name="Quintais L.T."/>
            <person name="Guerra-Assuncao J.A."/>
            <person name="Zhou Y."/>
            <person name="Gu Y."/>
            <person name="Yen J."/>
            <person name="Vogel J.H."/>
            <person name="Eyre T."/>
            <person name="Redmond S."/>
            <person name="Banerjee R."/>
            <person name="Chi J."/>
            <person name="Fu B."/>
            <person name="Langley E."/>
            <person name="Maguire S.F."/>
            <person name="Laird G.K."/>
            <person name="Lloyd D."/>
            <person name="Kenyon E."/>
            <person name="Donaldson S."/>
            <person name="Sehra H."/>
            <person name="Almeida-King J."/>
            <person name="Loveland J."/>
            <person name="Trevanion S."/>
            <person name="Jones M."/>
            <person name="Quail M."/>
            <person name="Willey D."/>
            <person name="Hunt A."/>
            <person name="Burton J."/>
            <person name="Sims S."/>
            <person name="McLay K."/>
            <person name="Plumb B."/>
            <person name="Davis J."/>
            <person name="Clee C."/>
            <person name="Oliver K."/>
            <person name="Clark R."/>
            <person name="Riddle C."/>
            <person name="Elliot D."/>
            <person name="Eliott D."/>
            <person name="Threadgold G."/>
            <person name="Harden G."/>
            <person name="Ware D."/>
            <person name="Begum S."/>
            <person name="Mortimore B."/>
            <person name="Mortimer B."/>
            <person name="Kerry G."/>
            <person name="Heath P."/>
            <person name="Phillimore B."/>
            <person name="Tracey A."/>
            <person name="Corby N."/>
            <person name="Dunn M."/>
            <person name="Johnson C."/>
            <person name="Wood J."/>
            <person name="Clark S."/>
            <person name="Pelan S."/>
            <person name="Griffiths G."/>
            <person name="Smith M."/>
            <person name="Glithero R."/>
            <person name="Howden P."/>
            <person name="Barker N."/>
            <person name="Lloyd C."/>
            <person name="Stevens C."/>
            <person name="Harley J."/>
            <person name="Holt K."/>
            <person name="Panagiotidis G."/>
            <person name="Lovell J."/>
            <person name="Beasley H."/>
            <person name="Henderson C."/>
            <person name="Gordon D."/>
            <person name="Auger K."/>
            <person name="Wright D."/>
            <person name="Collins J."/>
            <person name="Raisen C."/>
            <person name="Dyer L."/>
            <person name="Leung K."/>
            <person name="Robertson L."/>
            <person name="Ambridge K."/>
            <person name="Leongamornlert D."/>
            <person name="McGuire S."/>
            <person name="Gilderthorp R."/>
            <person name="Griffiths C."/>
            <person name="Manthravadi D."/>
            <person name="Nichol S."/>
            <person name="Barker G."/>
            <person name="Whitehead S."/>
            <person name="Kay M."/>
            <person name="Brown J."/>
            <person name="Murnane C."/>
            <person name="Gray E."/>
            <person name="Humphries M."/>
            <person name="Sycamore N."/>
            <person name="Barker D."/>
            <person name="Saunders D."/>
            <person name="Wallis J."/>
            <person name="Babbage A."/>
            <person name="Hammond S."/>
            <person name="Mashreghi-Mohammadi M."/>
            <person name="Barr L."/>
            <person name="Martin S."/>
            <person name="Wray P."/>
            <person name="Ellington A."/>
            <person name="Matthews N."/>
            <person name="Ellwood M."/>
            <person name="Woodmansey R."/>
            <person name="Clark G."/>
            <person name="Cooper J."/>
            <person name="Cooper J."/>
            <person name="Tromans A."/>
            <person name="Grafham D."/>
            <person name="Skuce C."/>
            <person name="Pandian R."/>
            <person name="Andrews R."/>
            <person name="Harrison E."/>
            <person name="Kimberley A."/>
            <person name="Garnett J."/>
            <person name="Fosker N."/>
            <person name="Hall R."/>
            <person name="Garner P."/>
            <person name="Kelly D."/>
            <person name="Bird C."/>
            <person name="Palmer S."/>
            <person name="Gehring I."/>
            <person name="Berger A."/>
            <person name="Dooley C.M."/>
            <person name="Ersan-Urun Z."/>
            <person name="Eser C."/>
            <person name="Geiger H."/>
            <person name="Geisler M."/>
            <person name="Karotki L."/>
            <person name="Kirn A."/>
            <person name="Konantz J."/>
            <person name="Konantz M."/>
            <person name="Oberlander M."/>
            <person name="Rudolph-Geiger S."/>
            <person name="Teucke M."/>
            <person name="Lanz C."/>
            <person name="Raddatz G."/>
            <person name="Osoegawa K."/>
            <person name="Zhu B."/>
            <person name="Rapp A."/>
            <person name="Widaa S."/>
            <person name="Langford C."/>
            <person name="Yang F."/>
            <person name="Schuster S.C."/>
            <person name="Carter N.P."/>
            <person name="Harrow J."/>
            <person name="Ning Z."/>
            <person name="Herrero J."/>
            <person name="Searle S.M."/>
            <person name="Enright A."/>
            <person name="Geisler R."/>
            <person name="Plasterk R.H."/>
            <person name="Lee C."/>
            <person name="Westerfield M."/>
            <person name="de Jong P.J."/>
            <person name="Zon L.I."/>
            <person name="Postlethwait J.H."/>
            <person name="Nusslein-Volhard C."/>
            <person name="Hubbard T.J."/>
            <person name="Roest Crollius H."/>
            <person name="Rogers J."/>
            <person name="Stemple D.L."/>
        </authorList>
    </citation>
    <scope>NUCLEOTIDE SEQUENCE [LARGE SCALE GENOMIC DNA]</scope>
    <source>
        <strain evidence="13">Tuebingen</strain>
    </source>
</reference>
<reference evidence="13" key="2">
    <citation type="submission" date="2015-11" db="UniProtKB">
        <authorList>
            <consortium name="Ensembl"/>
        </authorList>
    </citation>
    <scope>IDENTIFICATION</scope>
    <source>
        <strain evidence="13">Tuebingen</strain>
    </source>
</reference>
<dbReference type="FunFam" id="2.10.25.10:FF:000136">
    <property type="entry name" value="Neurogenic locus notch 1"/>
    <property type="match status" value="1"/>
</dbReference>
<dbReference type="PROSITE" id="PS00022">
    <property type="entry name" value="EGF_1"/>
    <property type="match status" value="5"/>
</dbReference>
<feature type="domain" description="EGF-like" evidence="12">
    <location>
        <begin position="69"/>
        <end position="107"/>
    </location>
</feature>
<dbReference type="GO" id="GO:0048731">
    <property type="term" value="P:system development"/>
    <property type="evidence" value="ECO:0007669"/>
    <property type="project" value="UniProtKB-ARBA"/>
</dbReference>
<dbReference type="SMART" id="SM00179">
    <property type="entry name" value="EGF_CA"/>
    <property type="match status" value="5"/>
</dbReference>
<dbReference type="PROSITE" id="PS50026">
    <property type="entry name" value="EGF_3"/>
    <property type="match status" value="5"/>
</dbReference>
<evidence type="ECO:0000256" key="8">
    <source>
        <dbReference type="ARBA" id="ARBA00023170"/>
    </source>
</evidence>
<keyword evidence="9" id="KW-0325">Glycoprotein</keyword>
<dbReference type="KEGG" id="dre:100002182"/>
<dbReference type="AGR" id="ZFIN:ZDB-GENE-141222-10"/>
<dbReference type="InterPro" id="IPR051355">
    <property type="entry name" value="Notch/Slit_guidance"/>
</dbReference>
<name>A0A0R4IN59_DANRE</name>
<keyword evidence="5" id="KW-0677">Repeat</keyword>
<comment type="similarity">
    <text evidence="1">Belongs to the NOTCH family.</text>
</comment>
<dbReference type="InterPro" id="IPR001881">
    <property type="entry name" value="EGF-like_Ca-bd_dom"/>
</dbReference>
<evidence type="ECO:0000256" key="11">
    <source>
        <dbReference type="SAM" id="SignalP"/>
    </source>
</evidence>
<organism evidence="13">
    <name type="scientific">Danio rerio</name>
    <name type="common">Zebrafish</name>
    <name type="synonym">Brachydanio rerio</name>
    <dbReference type="NCBI Taxonomy" id="7955"/>
    <lineage>
        <taxon>Eukaryota</taxon>
        <taxon>Metazoa</taxon>
        <taxon>Chordata</taxon>
        <taxon>Craniata</taxon>
        <taxon>Vertebrata</taxon>
        <taxon>Euteleostomi</taxon>
        <taxon>Actinopterygii</taxon>
        <taxon>Neopterygii</taxon>
        <taxon>Teleostei</taxon>
        <taxon>Ostariophysi</taxon>
        <taxon>Cypriniformes</taxon>
        <taxon>Danionidae</taxon>
        <taxon>Danioninae</taxon>
        <taxon>Danio</taxon>
    </lineage>
</organism>
<dbReference type="Pfam" id="PF07645">
    <property type="entry name" value="EGF_CA"/>
    <property type="match status" value="1"/>
</dbReference>
<dbReference type="AlphaFoldDB" id="A0A0R4IN59"/>
<dbReference type="FunFam" id="2.10.25.10:FF:000092">
    <property type="entry name" value="Neurogenic locus notch protein 1"/>
    <property type="match status" value="1"/>
</dbReference>
<dbReference type="InterPro" id="IPR009030">
    <property type="entry name" value="Growth_fac_rcpt_cys_sf"/>
</dbReference>
<evidence type="ECO:0007829" key="15">
    <source>
        <dbReference type="PeptideAtlas" id="A0A0R4IN59"/>
    </source>
</evidence>
<dbReference type="Gene3D" id="2.10.25.10">
    <property type="entry name" value="Laminin"/>
    <property type="match status" value="6"/>
</dbReference>
<dbReference type="Pfam" id="PF00008">
    <property type="entry name" value="EGF"/>
    <property type="match status" value="2"/>
</dbReference>
<evidence type="ECO:0000313" key="14">
    <source>
        <dbReference type="ZFIN" id="ZDB-GENE-141222-10"/>
    </source>
</evidence>
<keyword evidence="6" id="KW-0221">Differentiation</keyword>
<keyword evidence="15" id="KW-1267">Proteomics identification</keyword>